<reference evidence="8 9" key="1">
    <citation type="journal article" date="2016" name="Nat. Commun.">
        <title>Thousands of microbial genomes shed light on interconnected biogeochemical processes in an aquifer system.</title>
        <authorList>
            <person name="Anantharaman K."/>
            <person name="Brown C.T."/>
            <person name="Hug L.A."/>
            <person name="Sharon I."/>
            <person name="Castelle C.J."/>
            <person name="Probst A.J."/>
            <person name="Thomas B.C."/>
            <person name="Singh A."/>
            <person name="Wilkins M.J."/>
            <person name="Karaoz U."/>
            <person name="Brodie E.L."/>
            <person name="Williams K.H."/>
            <person name="Hubbard S.S."/>
            <person name="Banfield J.F."/>
        </authorList>
    </citation>
    <scope>NUCLEOTIDE SEQUENCE [LARGE SCALE GENOMIC DNA]</scope>
</reference>
<evidence type="ECO:0000256" key="3">
    <source>
        <dbReference type="ARBA" id="ARBA00022884"/>
    </source>
</evidence>
<dbReference type="AlphaFoldDB" id="A0A1G1VQM6"/>
<name>A0A1G1VQM6_9BACT</name>
<keyword evidence="3 7" id="KW-0694">RNA-binding</keyword>
<sequence length="103" mass="11352">MTRNYELVVVFSPQLNEKDLTAATAEVVAVVEKAGGKAAKMIDWGKKDLSYPIKKETSGIFRLWPVALAADKAAQVDKELRLKEGVLRFLLVVEGKHGKQVAE</sequence>
<evidence type="ECO:0000256" key="1">
    <source>
        <dbReference type="ARBA" id="ARBA00009512"/>
    </source>
</evidence>
<dbReference type="InterPro" id="IPR020814">
    <property type="entry name" value="Ribosomal_S6_plastid/chlpt"/>
</dbReference>
<dbReference type="InterPro" id="IPR014717">
    <property type="entry name" value="Transl_elong_EF1B/ribsomal_bS6"/>
</dbReference>
<dbReference type="CDD" id="cd00473">
    <property type="entry name" value="bS6"/>
    <property type="match status" value="1"/>
</dbReference>
<dbReference type="HAMAP" id="MF_00360">
    <property type="entry name" value="Ribosomal_bS6"/>
    <property type="match status" value="1"/>
</dbReference>
<evidence type="ECO:0000256" key="6">
    <source>
        <dbReference type="ARBA" id="ARBA00035294"/>
    </source>
</evidence>
<comment type="function">
    <text evidence="7">Binds together with bS18 to 16S ribosomal RNA.</text>
</comment>
<dbReference type="EMBL" id="MHCH01000016">
    <property type="protein sequence ID" value="OGY17696.1"/>
    <property type="molecule type" value="Genomic_DNA"/>
</dbReference>
<gene>
    <name evidence="7" type="primary">rpsF</name>
    <name evidence="8" type="ORF">A2784_00795</name>
</gene>
<keyword evidence="5 7" id="KW-0687">Ribonucleoprotein</keyword>
<comment type="similarity">
    <text evidence="1 7">Belongs to the bacterial ribosomal protein bS6 family.</text>
</comment>
<evidence type="ECO:0000256" key="2">
    <source>
        <dbReference type="ARBA" id="ARBA00022730"/>
    </source>
</evidence>
<protein>
    <recommendedName>
        <fullName evidence="6 7">Small ribosomal subunit protein bS6</fullName>
    </recommendedName>
</protein>
<proteinExistence type="inferred from homology"/>
<evidence type="ECO:0000256" key="7">
    <source>
        <dbReference type="HAMAP-Rule" id="MF_00360"/>
    </source>
</evidence>
<keyword evidence="2 7" id="KW-0699">rRNA-binding</keyword>
<keyword evidence="4 7" id="KW-0689">Ribosomal protein</keyword>
<dbReference type="SUPFAM" id="SSF54995">
    <property type="entry name" value="Ribosomal protein S6"/>
    <property type="match status" value="1"/>
</dbReference>
<dbReference type="GO" id="GO:0005840">
    <property type="term" value="C:ribosome"/>
    <property type="evidence" value="ECO:0007669"/>
    <property type="project" value="UniProtKB-KW"/>
</dbReference>
<evidence type="ECO:0000256" key="5">
    <source>
        <dbReference type="ARBA" id="ARBA00023274"/>
    </source>
</evidence>
<dbReference type="InterPro" id="IPR020815">
    <property type="entry name" value="Ribosomal_bS6_CS"/>
</dbReference>
<dbReference type="GO" id="GO:0005737">
    <property type="term" value="C:cytoplasm"/>
    <property type="evidence" value="ECO:0007669"/>
    <property type="project" value="UniProtKB-ARBA"/>
</dbReference>
<accession>A0A1G1VQM6</accession>
<dbReference type="NCBIfam" id="TIGR00166">
    <property type="entry name" value="S6"/>
    <property type="match status" value="1"/>
</dbReference>
<dbReference type="PROSITE" id="PS01048">
    <property type="entry name" value="RIBOSOMAL_S6"/>
    <property type="match status" value="1"/>
</dbReference>
<dbReference type="Pfam" id="PF01250">
    <property type="entry name" value="Ribosomal_S6"/>
    <property type="match status" value="1"/>
</dbReference>
<dbReference type="STRING" id="1797589.A2784_00795"/>
<dbReference type="Proteomes" id="UP000177324">
    <property type="component" value="Unassembled WGS sequence"/>
</dbReference>
<dbReference type="InterPro" id="IPR035980">
    <property type="entry name" value="Ribosomal_bS6_sf"/>
</dbReference>
<dbReference type="InterPro" id="IPR000529">
    <property type="entry name" value="Ribosomal_bS6"/>
</dbReference>
<dbReference type="GO" id="GO:0070181">
    <property type="term" value="F:small ribosomal subunit rRNA binding"/>
    <property type="evidence" value="ECO:0007669"/>
    <property type="project" value="TreeGrafter"/>
</dbReference>
<dbReference type="PANTHER" id="PTHR21011">
    <property type="entry name" value="MITOCHONDRIAL 28S RIBOSOMAL PROTEIN S6"/>
    <property type="match status" value="1"/>
</dbReference>
<dbReference type="GO" id="GO:0006412">
    <property type="term" value="P:translation"/>
    <property type="evidence" value="ECO:0007669"/>
    <property type="project" value="UniProtKB-UniRule"/>
</dbReference>
<dbReference type="PANTHER" id="PTHR21011:SF1">
    <property type="entry name" value="SMALL RIBOSOMAL SUBUNIT PROTEIN BS6M"/>
    <property type="match status" value="1"/>
</dbReference>
<comment type="caution">
    <text evidence="8">The sequence shown here is derived from an EMBL/GenBank/DDBJ whole genome shotgun (WGS) entry which is preliminary data.</text>
</comment>
<evidence type="ECO:0000256" key="4">
    <source>
        <dbReference type="ARBA" id="ARBA00022980"/>
    </source>
</evidence>
<dbReference type="Gene3D" id="3.30.70.60">
    <property type="match status" value="1"/>
</dbReference>
<dbReference type="GO" id="GO:0003735">
    <property type="term" value="F:structural constituent of ribosome"/>
    <property type="evidence" value="ECO:0007669"/>
    <property type="project" value="InterPro"/>
</dbReference>
<organism evidence="8 9">
    <name type="scientific">Candidatus Chisholmbacteria bacterium RIFCSPHIGHO2_01_FULL_48_12</name>
    <dbReference type="NCBI Taxonomy" id="1797589"/>
    <lineage>
        <taxon>Bacteria</taxon>
        <taxon>Candidatus Chisholmiibacteriota</taxon>
    </lineage>
</organism>
<dbReference type="GO" id="GO:1990904">
    <property type="term" value="C:ribonucleoprotein complex"/>
    <property type="evidence" value="ECO:0007669"/>
    <property type="project" value="UniProtKB-KW"/>
</dbReference>
<evidence type="ECO:0000313" key="8">
    <source>
        <dbReference type="EMBL" id="OGY17696.1"/>
    </source>
</evidence>
<evidence type="ECO:0000313" key="9">
    <source>
        <dbReference type="Proteomes" id="UP000177324"/>
    </source>
</evidence>